<dbReference type="Gene3D" id="3.30.70.20">
    <property type="match status" value="1"/>
</dbReference>
<accession>A0A660SNA2</accession>
<evidence type="ECO:0000256" key="1">
    <source>
        <dbReference type="ARBA" id="ARBA00022448"/>
    </source>
</evidence>
<feature type="transmembrane region" description="Helical" evidence="7">
    <location>
        <begin position="129"/>
        <end position="150"/>
    </location>
</feature>
<gene>
    <name evidence="9" type="ORF">DRP43_01880</name>
</gene>
<dbReference type="SUPFAM" id="SSF54862">
    <property type="entry name" value="4Fe-4S ferredoxins"/>
    <property type="match status" value="1"/>
</dbReference>
<keyword evidence="7" id="KW-0472">Membrane</keyword>
<sequence length="296" mass="33652">MHGFMNKFFSHNNLPQLNWFGKIFSFLIINGYWGVIKNPTFYQGPLKGITLPVLNCYSCPLAYTSCPIGLMQHFLEIRLVPYYLIGMISTIGVVFGQATCGWVCPFGLLQDILYKIPGRKVRIPHKLYYMKYLFLLVTIVLSIWMVSPVFCKYFCPAGTLEAGLPHIIWAPEFRPLLTWIFGLKFVLMIIFLLLFVFTKRPFCTTSCPMGAILGGFNKVSFLQMHVSAYKCTKCDICRTVCPMDISIWKNPKDLDCIRCGRCVVGCPANAIEMTFRGVKIAKLNVNPTLRKSDTQG</sequence>
<evidence type="ECO:0000313" key="9">
    <source>
        <dbReference type="EMBL" id="RKX71962.1"/>
    </source>
</evidence>
<organism evidence="9 10">
    <name type="scientific">candidate division TA06 bacterium</name>
    <dbReference type="NCBI Taxonomy" id="2250710"/>
    <lineage>
        <taxon>Bacteria</taxon>
        <taxon>Bacteria division TA06</taxon>
    </lineage>
</organism>
<dbReference type="InterPro" id="IPR017896">
    <property type="entry name" value="4Fe4S_Fe-S-bd"/>
</dbReference>
<dbReference type="PROSITE" id="PS00198">
    <property type="entry name" value="4FE4S_FER_1"/>
    <property type="match status" value="2"/>
</dbReference>
<evidence type="ECO:0000256" key="5">
    <source>
        <dbReference type="ARBA" id="ARBA00023004"/>
    </source>
</evidence>
<dbReference type="PANTHER" id="PTHR30176:SF3">
    <property type="entry name" value="FERREDOXIN-TYPE PROTEIN NAPH"/>
    <property type="match status" value="1"/>
</dbReference>
<keyword evidence="6" id="KW-0411">Iron-sulfur</keyword>
<feature type="transmembrane region" description="Helical" evidence="7">
    <location>
        <begin position="48"/>
        <end position="70"/>
    </location>
</feature>
<evidence type="ECO:0000256" key="6">
    <source>
        <dbReference type="ARBA" id="ARBA00023014"/>
    </source>
</evidence>
<keyword evidence="5" id="KW-0408">Iron</keyword>
<protein>
    <recommendedName>
        <fullName evidence="8">4Fe-4S ferredoxin-type domain-containing protein</fullName>
    </recommendedName>
</protein>
<dbReference type="InterPro" id="IPR017900">
    <property type="entry name" value="4Fe4S_Fe_S_CS"/>
</dbReference>
<evidence type="ECO:0000256" key="2">
    <source>
        <dbReference type="ARBA" id="ARBA00022485"/>
    </source>
</evidence>
<keyword evidence="4" id="KW-0249">Electron transport</keyword>
<dbReference type="EMBL" id="QNBD01000062">
    <property type="protein sequence ID" value="RKX71962.1"/>
    <property type="molecule type" value="Genomic_DNA"/>
</dbReference>
<feature type="transmembrane region" description="Helical" evidence="7">
    <location>
        <begin position="20"/>
        <end position="36"/>
    </location>
</feature>
<dbReference type="InterPro" id="IPR051684">
    <property type="entry name" value="Electron_Trans/Redox"/>
</dbReference>
<evidence type="ECO:0000259" key="8">
    <source>
        <dbReference type="PROSITE" id="PS51379"/>
    </source>
</evidence>
<evidence type="ECO:0000313" key="10">
    <source>
        <dbReference type="Proteomes" id="UP000271125"/>
    </source>
</evidence>
<dbReference type="Pfam" id="PF00037">
    <property type="entry name" value="Fer4"/>
    <property type="match status" value="1"/>
</dbReference>
<comment type="caution">
    <text evidence="9">The sequence shown here is derived from an EMBL/GenBank/DDBJ whole genome shotgun (WGS) entry which is preliminary data.</text>
</comment>
<dbReference type="Proteomes" id="UP000271125">
    <property type="component" value="Unassembled WGS sequence"/>
</dbReference>
<keyword evidence="3" id="KW-0479">Metal-binding</keyword>
<evidence type="ECO:0000256" key="3">
    <source>
        <dbReference type="ARBA" id="ARBA00022723"/>
    </source>
</evidence>
<feature type="transmembrane region" description="Helical" evidence="7">
    <location>
        <begin position="82"/>
        <end position="108"/>
    </location>
</feature>
<feature type="domain" description="4Fe-4S ferredoxin-type" evidence="8">
    <location>
        <begin position="245"/>
        <end position="276"/>
    </location>
</feature>
<dbReference type="Pfam" id="PF12801">
    <property type="entry name" value="Fer4_5"/>
    <property type="match status" value="3"/>
</dbReference>
<dbReference type="GO" id="GO:0046872">
    <property type="term" value="F:metal ion binding"/>
    <property type="evidence" value="ECO:0007669"/>
    <property type="project" value="UniProtKB-KW"/>
</dbReference>
<keyword evidence="1" id="KW-0813">Transport</keyword>
<dbReference type="GO" id="GO:0051539">
    <property type="term" value="F:4 iron, 4 sulfur cluster binding"/>
    <property type="evidence" value="ECO:0007669"/>
    <property type="project" value="UniProtKB-KW"/>
</dbReference>
<dbReference type="GO" id="GO:0005886">
    <property type="term" value="C:plasma membrane"/>
    <property type="evidence" value="ECO:0007669"/>
    <property type="project" value="TreeGrafter"/>
</dbReference>
<evidence type="ECO:0000256" key="7">
    <source>
        <dbReference type="SAM" id="Phobius"/>
    </source>
</evidence>
<feature type="domain" description="4Fe-4S ferredoxin-type" evidence="8">
    <location>
        <begin position="222"/>
        <end position="244"/>
    </location>
</feature>
<keyword evidence="7" id="KW-0812">Transmembrane</keyword>
<dbReference type="PANTHER" id="PTHR30176">
    <property type="entry name" value="FERREDOXIN-TYPE PROTEIN NAPH"/>
    <property type="match status" value="1"/>
</dbReference>
<proteinExistence type="predicted"/>
<reference evidence="9 10" key="1">
    <citation type="submission" date="2018-06" db="EMBL/GenBank/DDBJ databases">
        <title>Extensive metabolic versatility and redundancy in microbially diverse, dynamic hydrothermal sediments.</title>
        <authorList>
            <person name="Dombrowski N."/>
            <person name="Teske A."/>
            <person name="Baker B.J."/>
        </authorList>
    </citation>
    <scope>NUCLEOTIDE SEQUENCE [LARGE SCALE GENOMIC DNA]</scope>
    <source>
        <strain evidence="9">B10_G13</strain>
    </source>
</reference>
<keyword evidence="2" id="KW-0004">4Fe-4S</keyword>
<keyword evidence="7" id="KW-1133">Transmembrane helix</keyword>
<feature type="transmembrane region" description="Helical" evidence="7">
    <location>
        <begin position="176"/>
        <end position="197"/>
    </location>
</feature>
<evidence type="ECO:0000256" key="4">
    <source>
        <dbReference type="ARBA" id="ARBA00022982"/>
    </source>
</evidence>
<name>A0A660SNA2_UNCT6</name>
<dbReference type="AlphaFoldDB" id="A0A660SNA2"/>
<dbReference type="PROSITE" id="PS51379">
    <property type="entry name" value="4FE4S_FER_2"/>
    <property type="match status" value="2"/>
</dbReference>